<keyword evidence="5 7" id="KW-1133">Transmembrane helix</keyword>
<sequence length="709" mass="79957">MGQPKPQEDVSLPPLREDLQILPGTPTPDGVPTWTIVDTVRNQFFQIEWSAFQLLSHWQAGTAKGLVDLVTRTTSAKVSTGNVMELVQFLYRNNLTRDSIAGGSQGFLGQAEQAKHHWLLRVLHNYLFFRIPLCNPDRFLRTTLPFVIPLFSRWALWCVVILGVIGCMGVVRQWESFANVFLYFFTFQGMTGYIIGLVAIKILHELGHAYTAVRYGCRVPTMGLGFLIMVPVLYTDTTDSWRLTVRRQRAAIAAAGMVVELSVAMIATFLWNFCPDGIVKSMLFVLATTSWVTGLLINLNPLLRFDGYYVLSDWLGVPNLQSRAFGFGRWKLREWLFAWGDAPPEHMPPQRQSVLIAYAWAVWVYRAVVFVGIAILVYYFFFKVLGVILFLVEIGWFLAWPVYEELQVWWTRRAAVTQSWRGRVIGVALVGCLLMSVMPLDTTVEIPAILEAPERTTLFPPAPAMVVEVLVEEGDRVEHGQTLLILQSPQVEHQIDIIGHRIAALELRAEREVAYQDDRDDHLVIWETLVGERKALAGLVTLREQLILRAPFSGEITDLASSLHPGLWVNTDVAMAHVIGEHPSVMLALATEKEKARLSVGNEGWFFPDDPMRPARQGQLRDLRHVDESEMALPYLASTYSGGVPVRQDARGRLIPEHSVYRVELDVTDRDPSWDQVVRGVVHVKGNGQSVMGHLWTRVASILIRESGA</sequence>
<evidence type="ECO:0000256" key="7">
    <source>
        <dbReference type="SAM" id="Phobius"/>
    </source>
</evidence>
<dbReference type="InterPro" id="IPR008915">
    <property type="entry name" value="Peptidase_M50"/>
</dbReference>
<feature type="transmembrane region" description="Helical" evidence="7">
    <location>
        <begin position="154"/>
        <end position="174"/>
    </location>
</feature>
<evidence type="ECO:0000313" key="10">
    <source>
        <dbReference type="Proteomes" id="UP001302719"/>
    </source>
</evidence>
<dbReference type="GO" id="GO:0004222">
    <property type="term" value="F:metalloendopeptidase activity"/>
    <property type="evidence" value="ECO:0007669"/>
    <property type="project" value="InterPro"/>
</dbReference>
<accession>A0AA96G9C9</accession>
<dbReference type="InterPro" id="IPR011053">
    <property type="entry name" value="Single_hybrid_motif"/>
</dbReference>
<dbReference type="EMBL" id="CP116967">
    <property type="protein sequence ID" value="WNM57804.1"/>
    <property type="molecule type" value="Genomic_DNA"/>
</dbReference>
<protein>
    <submittedName>
        <fullName evidence="9">Biotin/lipoyl-binding protein</fullName>
    </submittedName>
</protein>
<gene>
    <name evidence="9" type="ORF">PP769_17810</name>
</gene>
<feature type="transmembrane region" description="Helical" evidence="7">
    <location>
        <begin position="283"/>
        <end position="303"/>
    </location>
</feature>
<comment type="similarity">
    <text evidence="3">Belongs to the peptidase M50B family.</text>
</comment>
<comment type="cofactor">
    <cofactor evidence="1">
        <name>Zn(2+)</name>
        <dbReference type="ChEBI" id="CHEBI:29105"/>
    </cofactor>
</comment>
<feature type="transmembrane region" description="Helical" evidence="7">
    <location>
        <begin position="180"/>
        <end position="203"/>
    </location>
</feature>
<dbReference type="GO" id="GO:0005737">
    <property type="term" value="C:cytoplasm"/>
    <property type="evidence" value="ECO:0007669"/>
    <property type="project" value="TreeGrafter"/>
</dbReference>
<feature type="transmembrane region" description="Helical" evidence="7">
    <location>
        <begin position="215"/>
        <end position="234"/>
    </location>
</feature>
<dbReference type="InterPro" id="IPR001193">
    <property type="entry name" value="MBTPS2"/>
</dbReference>
<dbReference type="Gene3D" id="2.40.50.100">
    <property type="match status" value="1"/>
</dbReference>
<evidence type="ECO:0000256" key="2">
    <source>
        <dbReference type="ARBA" id="ARBA00004127"/>
    </source>
</evidence>
<dbReference type="Proteomes" id="UP001302719">
    <property type="component" value="Chromosome"/>
</dbReference>
<evidence type="ECO:0000313" key="9">
    <source>
        <dbReference type="EMBL" id="WNM57804.1"/>
    </source>
</evidence>
<feature type="transmembrane region" description="Helical" evidence="7">
    <location>
        <begin position="423"/>
        <end position="440"/>
    </location>
</feature>
<dbReference type="SUPFAM" id="SSF51230">
    <property type="entry name" value="Single hybrid motif"/>
    <property type="match status" value="1"/>
</dbReference>
<feature type="transmembrane region" description="Helical" evidence="7">
    <location>
        <begin position="355"/>
        <end position="377"/>
    </location>
</feature>
<evidence type="ECO:0000256" key="5">
    <source>
        <dbReference type="ARBA" id="ARBA00022989"/>
    </source>
</evidence>
<name>A0AA96G9C9_9BACT</name>
<evidence type="ECO:0000256" key="3">
    <source>
        <dbReference type="ARBA" id="ARBA00007931"/>
    </source>
</evidence>
<dbReference type="KEGG" id="nall:PP769_17810"/>
<comment type="subcellular location">
    <subcellularLocation>
        <location evidence="2">Endomembrane system</location>
        <topology evidence="2">Multi-pass membrane protein</topology>
    </subcellularLocation>
</comment>
<organism evidence="9 10">
    <name type="scientific">Candidatus Nitrospira allomarina</name>
    <dbReference type="NCBI Taxonomy" id="3020900"/>
    <lineage>
        <taxon>Bacteria</taxon>
        <taxon>Pseudomonadati</taxon>
        <taxon>Nitrospirota</taxon>
        <taxon>Nitrospiria</taxon>
        <taxon>Nitrospirales</taxon>
        <taxon>Nitrospiraceae</taxon>
        <taxon>Nitrospira</taxon>
    </lineage>
</organism>
<feature type="transmembrane region" description="Helical" evidence="7">
    <location>
        <begin position="250"/>
        <end position="271"/>
    </location>
</feature>
<evidence type="ECO:0000256" key="1">
    <source>
        <dbReference type="ARBA" id="ARBA00001947"/>
    </source>
</evidence>
<dbReference type="GO" id="GO:0012505">
    <property type="term" value="C:endomembrane system"/>
    <property type="evidence" value="ECO:0007669"/>
    <property type="project" value="UniProtKB-SubCell"/>
</dbReference>
<evidence type="ECO:0000256" key="6">
    <source>
        <dbReference type="ARBA" id="ARBA00023136"/>
    </source>
</evidence>
<proteinExistence type="inferred from homology"/>
<keyword evidence="10" id="KW-1185">Reference proteome</keyword>
<feature type="transmembrane region" description="Helical" evidence="7">
    <location>
        <begin position="384"/>
        <end position="403"/>
    </location>
</feature>
<evidence type="ECO:0000256" key="4">
    <source>
        <dbReference type="ARBA" id="ARBA00022692"/>
    </source>
</evidence>
<dbReference type="RefSeq" id="WP_312642747.1">
    <property type="nucleotide sequence ID" value="NZ_CP116967.1"/>
</dbReference>
<evidence type="ECO:0000259" key="8">
    <source>
        <dbReference type="Pfam" id="PF02163"/>
    </source>
</evidence>
<dbReference type="GO" id="GO:0031293">
    <property type="term" value="P:membrane protein intracellular domain proteolysis"/>
    <property type="evidence" value="ECO:0007669"/>
    <property type="project" value="TreeGrafter"/>
</dbReference>
<dbReference type="Pfam" id="PF02163">
    <property type="entry name" value="Peptidase_M50"/>
    <property type="match status" value="1"/>
</dbReference>
<dbReference type="AlphaFoldDB" id="A0AA96G9C9"/>
<feature type="domain" description="Peptidase M50" evidence="8">
    <location>
        <begin position="193"/>
        <end position="271"/>
    </location>
</feature>
<keyword evidence="6 7" id="KW-0472">Membrane</keyword>
<dbReference type="PANTHER" id="PTHR13325">
    <property type="entry name" value="PROTEASE M50 MEMBRANE-BOUND TRANSCRIPTION FACTOR SITE 2 PROTEASE"/>
    <property type="match status" value="1"/>
</dbReference>
<reference evidence="9 10" key="1">
    <citation type="submission" date="2023-01" db="EMBL/GenBank/DDBJ databases">
        <title>Cultivation and genomic characterization of new, ubiquitous marine nitrite-oxidizing bacteria from the Nitrospirales.</title>
        <authorList>
            <person name="Mueller A.J."/>
            <person name="Daebeler A."/>
            <person name="Herbold C.W."/>
            <person name="Kirkegaard R.H."/>
            <person name="Daims H."/>
        </authorList>
    </citation>
    <scope>NUCLEOTIDE SEQUENCE [LARGE SCALE GENOMIC DNA]</scope>
    <source>
        <strain evidence="9 10">VA</strain>
    </source>
</reference>
<dbReference type="GO" id="GO:0016020">
    <property type="term" value="C:membrane"/>
    <property type="evidence" value="ECO:0007669"/>
    <property type="project" value="InterPro"/>
</dbReference>
<dbReference type="PANTHER" id="PTHR13325:SF3">
    <property type="entry name" value="MEMBRANE-BOUND TRANSCRIPTION FACTOR SITE-2 PROTEASE"/>
    <property type="match status" value="1"/>
</dbReference>
<keyword evidence="4 7" id="KW-0812">Transmembrane</keyword>